<sequence>MKEKNVTMEKERSLSDNEAMTGIPSLPEKRSWVVRKWKWMIVCFIPVFIAGIFMIAMNAIKSSEPYKKALSLAQSNPAVKSVLGQPIEAGWFISGSISESEAGFEIAIKGNRSGGTVYVDADKHAGHWRYKNITVQPDVGGESIDLLAGGNAMK</sequence>
<name>A0A022PFK5_9GAMM</name>
<reference evidence="3 4" key="1">
    <citation type="submission" date="2014-03" db="EMBL/GenBank/DDBJ databases">
        <title>Draft Genome of Photorhabdus luminescens BA1, an Egyptian Isolate.</title>
        <authorList>
            <person name="Ghazal S."/>
            <person name="Hurst S.G.IV."/>
            <person name="Morris K."/>
            <person name="Thomas K."/>
            <person name="Tisa L.S."/>
        </authorList>
    </citation>
    <scope>NUCLEOTIDE SEQUENCE [LARGE SCALE GENOMIC DNA]</scope>
    <source>
        <strain evidence="3 4">BA1</strain>
    </source>
</reference>
<dbReference type="Pfam" id="PF08695">
    <property type="entry name" value="Coa1"/>
    <property type="match status" value="1"/>
</dbReference>
<evidence type="ECO:0000313" key="4">
    <source>
        <dbReference type="Proteomes" id="UP000023464"/>
    </source>
</evidence>
<keyword evidence="2" id="KW-0472">Membrane</keyword>
<dbReference type="EMBL" id="JFGV01000103">
    <property type="protein sequence ID" value="EYU13220.1"/>
    <property type="molecule type" value="Genomic_DNA"/>
</dbReference>
<organism evidence="3 4">
    <name type="scientific">Photorhabdus aegyptia</name>
    <dbReference type="NCBI Taxonomy" id="2805098"/>
    <lineage>
        <taxon>Bacteria</taxon>
        <taxon>Pseudomonadati</taxon>
        <taxon>Pseudomonadota</taxon>
        <taxon>Gammaproteobacteria</taxon>
        <taxon>Enterobacterales</taxon>
        <taxon>Morganellaceae</taxon>
        <taxon>Photorhabdus</taxon>
    </lineage>
</organism>
<evidence type="ECO:0000313" key="3">
    <source>
        <dbReference type="EMBL" id="EYU13220.1"/>
    </source>
</evidence>
<feature type="transmembrane region" description="Helical" evidence="2">
    <location>
        <begin position="39"/>
        <end position="60"/>
    </location>
</feature>
<feature type="region of interest" description="Disordered" evidence="1">
    <location>
        <begin position="1"/>
        <end position="20"/>
    </location>
</feature>
<evidence type="ECO:0000256" key="2">
    <source>
        <dbReference type="SAM" id="Phobius"/>
    </source>
</evidence>
<dbReference type="AlphaFoldDB" id="A0A022PFK5"/>
<keyword evidence="4" id="KW-1185">Reference proteome</keyword>
<keyword evidence="2" id="KW-1133">Transmembrane helix</keyword>
<protein>
    <submittedName>
        <fullName evidence="3">Cytochrome oxidase complex assembly protein 1</fullName>
    </submittedName>
</protein>
<evidence type="ECO:0000256" key="1">
    <source>
        <dbReference type="SAM" id="MobiDB-lite"/>
    </source>
</evidence>
<feature type="compositionally biased region" description="Basic and acidic residues" evidence="1">
    <location>
        <begin position="1"/>
        <end position="15"/>
    </location>
</feature>
<dbReference type="RefSeq" id="WP_051560913.1">
    <property type="nucleotide sequence ID" value="NZ_CAWLTM010000012.1"/>
</dbReference>
<dbReference type="Proteomes" id="UP000023464">
    <property type="component" value="Unassembled WGS sequence"/>
</dbReference>
<dbReference type="InterPro" id="IPR014807">
    <property type="entry name" value="Coa1"/>
</dbReference>
<accession>A0A022PFK5</accession>
<comment type="caution">
    <text evidence="3">The sequence shown here is derived from an EMBL/GenBank/DDBJ whole genome shotgun (WGS) entry which is preliminary data.</text>
</comment>
<dbReference type="PATRIC" id="fig|1393736.3.peg.4396"/>
<keyword evidence="2" id="KW-0812">Transmembrane</keyword>
<proteinExistence type="predicted"/>
<gene>
    <name evidence="3" type="ORF">BA1DRAFT_04309</name>
</gene>